<dbReference type="InterPro" id="IPR014729">
    <property type="entry name" value="Rossmann-like_a/b/a_fold"/>
</dbReference>
<dbReference type="InterPro" id="IPR036155">
    <property type="entry name" value="Crypto/Photolyase_N_sf"/>
</dbReference>
<keyword evidence="3" id="KW-0274">FAD</keyword>
<organism evidence="5">
    <name type="scientific">viral metagenome</name>
    <dbReference type="NCBI Taxonomy" id="1070528"/>
    <lineage>
        <taxon>unclassified sequences</taxon>
        <taxon>metagenomes</taxon>
        <taxon>organismal metagenomes</taxon>
    </lineage>
</organism>
<dbReference type="AlphaFoldDB" id="A0A6C0H0H9"/>
<dbReference type="SUPFAM" id="SSF48173">
    <property type="entry name" value="Cryptochrome/photolyase FAD-binding domain"/>
    <property type="match status" value="1"/>
</dbReference>
<evidence type="ECO:0000256" key="1">
    <source>
        <dbReference type="ARBA" id="ARBA00001974"/>
    </source>
</evidence>
<sequence>MTKIGIHIFRRDLRIYDNVALYLLSKEVDKIIPIFIFDPFQIDLTNENASYRSDPAVKLMIESLEDLDNDLKKNGSKLFYFYDNPSNILEKLIKNIKPFKISYNADFSKYALKRDKEMDEVCKKQKIELIKFMDDLTTNKMEEFLNKDKVFRVFAAFLRNAQKVSVRIEVKKPSNFIGSHTLIKNQYNGSINKFYDKNINNLIKGGRKEALKILNKIKDFKEYEKNRNDLKYQTTHLSGYLKFGCISIVESFNAIKESKNPDLLKQMYWRQFFFILARFHYNQYGHVDDFYTNIKWKNDIKEAKALWEEAETGYPVVDAAVRQLQDEGYMHNRGRLIVSSFAVKILHQDPFNWKSYGGQHVFSRLLYDNCYGNNYGNWNFTVGPYDLGGYRFGRAGTKGGRMIDPTDFKKWDPDLYYVRKYIPELKDVPDKDIYKWHTKWENYPNIKYPGPIVDFKERKDEWYKLTKK</sequence>
<keyword evidence="2" id="KW-0285">Flavoprotein</keyword>
<dbReference type="Pfam" id="PF00875">
    <property type="entry name" value="DNA_photolyase"/>
    <property type="match status" value="1"/>
</dbReference>
<evidence type="ECO:0000313" key="5">
    <source>
        <dbReference type="EMBL" id="QHT73655.1"/>
    </source>
</evidence>
<evidence type="ECO:0000259" key="4">
    <source>
        <dbReference type="PROSITE" id="PS51645"/>
    </source>
</evidence>
<protein>
    <recommendedName>
        <fullName evidence="4">Photolyase/cryptochrome alpha/beta domain-containing protein</fullName>
    </recommendedName>
</protein>
<name>A0A6C0H0H9_9ZZZZ</name>
<dbReference type="EMBL" id="MN739831">
    <property type="protein sequence ID" value="QHT73655.1"/>
    <property type="molecule type" value="Genomic_DNA"/>
</dbReference>
<dbReference type="GO" id="GO:0071949">
    <property type="term" value="F:FAD binding"/>
    <property type="evidence" value="ECO:0007669"/>
    <property type="project" value="TreeGrafter"/>
</dbReference>
<dbReference type="GO" id="GO:0003904">
    <property type="term" value="F:deoxyribodipyrimidine photo-lyase activity"/>
    <property type="evidence" value="ECO:0007669"/>
    <property type="project" value="TreeGrafter"/>
</dbReference>
<feature type="domain" description="Photolyase/cryptochrome alpha/beta" evidence="4">
    <location>
        <begin position="3"/>
        <end position="137"/>
    </location>
</feature>
<evidence type="ECO:0000256" key="2">
    <source>
        <dbReference type="ARBA" id="ARBA00022630"/>
    </source>
</evidence>
<dbReference type="Gene3D" id="1.10.579.10">
    <property type="entry name" value="DNA Cyclobutane Dipyrimidine Photolyase, subunit A, domain 3"/>
    <property type="match status" value="1"/>
</dbReference>
<dbReference type="InterPro" id="IPR036134">
    <property type="entry name" value="Crypto/Photolyase_FAD-like_sf"/>
</dbReference>
<dbReference type="InterPro" id="IPR005101">
    <property type="entry name" value="Cryptochr/Photolyase_FAD-bd"/>
</dbReference>
<evidence type="ECO:0000256" key="3">
    <source>
        <dbReference type="ARBA" id="ARBA00022827"/>
    </source>
</evidence>
<proteinExistence type="predicted"/>
<dbReference type="Gene3D" id="1.25.40.80">
    <property type="match status" value="1"/>
</dbReference>
<accession>A0A6C0H0H9</accession>
<dbReference type="PRINTS" id="PR00147">
    <property type="entry name" value="DNAPHOTLYASE"/>
</dbReference>
<dbReference type="InterPro" id="IPR006050">
    <property type="entry name" value="DNA_photolyase_N"/>
</dbReference>
<dbReference type="InterPro" id="IPR002081">
    <property type="entry name" value="Cryptochrome/DNA_photolyase_1"/>
</dbReference>
<dbReference type="PANTHER" id="PTHR11455:SF9">
    <property type="entry name" value="CRYPTOCHROME CIRCADIAN CLOCK 5 ISOFORM X1"/>
    <property type="match status" value="1"/>
</dbReference>
<dbReference type="GO" id="GO:0003677">
    <property type="term" value="F:DNA binding"/>
    <property type="evidence" value="ECO:0007669"/>
    <property type="project" value="TreeGrafter"/>
</dbReference>
<dbReference type="PANTHER" id="PTHR11455">
    <property type="entry name" value="CRYPTOCHROME"/>
    <property type="match status" value="1"/>
</dbReference>
<dbReference type="Pfam" id="PF03441">
    <property type="entry name" value="FAD_binding_7"/>
    <property type="match status" value="1"/>
</dbReference>
<dbReference type="Gene3D" id="3.40.50.620">
    <property type="entry name" value="HUPs"/>
    <property type="match status" value="1"/>
</dbReference>
<reference evidence="5" key="1">
    <citation type="journal article" date="2020" name="Nature">
        <title>Giant virus diversity and host interactions through global metagenomics.</title>
        <authorList>
            <person name="Schulz F."/>
            <person name="Roux S."/>
            <person name="Paez-Espino D."/>
            <person name="Jungbluth S."/>
            <person name="Walsh D.A."/>
            <person name="Denef V.J."/>
            <person name="McMahon K.D."/>
            <person name="Konstantinidis K.T."/>
            <person name="Eloe-Fadrosh E.A."/>
            <person name="Kyrpides N.C."/>
            <person name="Woyke T."/>
        </authorList>
    </citation>
    <scope>NUCLEOTIDE SEQUENCE</scope>
    <source>
        <strain evidence="5">GVMAG-M-3300023179-4</strain>
    </source>
</reference>
<dbReference type="PROSITE" id="PS51645">
    <property type="entry name" value="PHR_CRY_ALPHA_BETA"/>
    <property type="match status" value="1"/>
</dbReference>
<comment type="cofactor">
    <cofactor evidence="1">
        <name>FAD</name>
        <dbReference type="ChEBI" id="CHEBI:57692"/>
    </cofactor>
</comment>
<dbReference type="SUPFAM" id="SSF52425">
    <property type="entry name" value="Cryptochrome/photolyase, N-terminal domain"/>
    <property type="match status" value="1"/>
</dbReference>